<feature type="domain" description="Ubiquitin-like" evidence="2">
    <location>
        <begin position="3"/>
        <end position="78"/>
    </location>
</feature>
<dbReference type="SUPFAM" id="SSF54236">
    <property type="entry name" value="Ubiquitin-like"/>
    <property type="match status" value="2"/>
</dbReference>
<dbReference type="OMA" id="REIWGTP"/>
<dbReference type="Gene3D" id="3.10.20.90">
    <property type="entry name" value="Phosphatidylinositol 3-kinase Catalytic Subunit, Chain A, domain 1"/>
    <property type="match status" value="2"/>
</dbReference>
<dbReference type="PANTHER" id="PTHR10666">
    <property type="entry name" value="UBIQUITIN"/>
    <property type="match status" value="1"/>
</dbReference>
<feature type="domain" description="Ubiquitin-like" evidence="2">
    <location>
        <begin position="118"/>
        <end position="154"/>
    </location>
</feature>
<dbReference type="PROSITE" id="PS50053">
    <property type="entry name" value="UBIQUITIN_2"/>
    <property type="match status" value="2"/>
</dbReference>
<reference evidence="3" key="2">
    <citation type="submission" date="2025-08" db="UniProtKB">
        <authorList>
            <consortium name="Ensembl"/>
        </authorList>
    </citation>
    <scope>IDENTIFICATION</scope>
</reference>
<dbReference type="InterPro" id="IPR050158">
    <property type="entry name" value="Ubiquitin_ubiquitin-like"/>
</dbReference>
<evidence type="ECO:0000313" key="3">
    <source>
        <dbReference type="Ensembl" id="ENSSAUP00010019090.1"/>
    </source>
</evidence>
<dbReference type="Proteomes" id="UP000472265">
    <property type="component" value="Chromosome 10"/>
</dbReference>
<dbReference type="SMART" id="SM00213">
    <property type="entry name" value="UBQ"/>
    <property type="match status" value="2"/>
</dbReference>
<dbReference type="InterPro" id="IPR000626">
    <property type="entry name" value="Ubiquitin-like_dom"/>
</dbReference>
<dbReference type="GeneTree" id="ENSGT01120000273238"/>
<dbReference type="InParanoid" id="A0A671V2I7"/>
<proteinExistence type="predicted"/>
<dbReference type="InterPro" id="IPR029071">
    <property type="entry name" value="Ubiquitin-like_domsf"/>
</dbReference>
<dbReference type="Pfam" id="PF00240">
    <property type="entry name" value="ubiquitin"/>
    <property type="match status" value="2"/>
</dbReference>
<reference evidence="3" key="1">
    <citation type="submission" date="2021-04" db="EMBL/GenBank/DDBJ databases">
        <authorList>
            <consortium name="Wellcome Sanger Institute Data Sharing"/>
        </authorList>
    </citation>
    <scope>NUCLEOTIDE SEQUENCE [LARGE SCALE GENOMIC DNA]</scope>
</reference>
<sequence length="173" mass="20295">MSVKFFVKTLTGETWTFVFPKKQFKRTTVLQLKKKIREIWGTPQLIVAGRELEDQRLLYEYRVKHKATIHLVQRRMGDREGRNQSMETLCFQNEEVEETAGTGDGGIGDKEGRNQKHQQRQILRGRLLEDQRLLSDCGVKHEDTIHLIRRRMGNLTFLLDLFKTCPPCVLVRL</sequence>
<name>A0A671V2I7_SPAAU</name>
<reference evidence="3" key="3">
    <citation type="submission" date="2025-09" db="UniProtKB">
        <authorList>
            <consortium name="Ensembl"/>
        </authorList>
    </citation>
    <scope>IDENTIFICATION</scope>
</reference>
<evidence type="ECO:0000259" key="2">
    <source>
        <dbReference type="PROSITE" id="PS50053"/>
    </source>
</evidence>
<feature type="region of interest" description="Disordered" evidence="1">
    <location>
        <begin position="98"/>
        <end position="120"/>
    </location>
</feature>
<dbReference type="AlphaFoldDB" id="A0A671V2I7"/>
<keyword evidence="4" id="KW-1185">Reference proteome</keyword>
<dbReference type="Ensembl" id="ENSSAUT00010020197.1">
    <property type="protein sequence ID" value="ENSSAUP00010019090.1"/>
    <property type="gene ID" value="ENSSAUG00010008632.1"/>
</dbReference>
<evidence type="ECO:0000256" key="1">
    <source>
        <dbReference type="SAM" id="MobiDB-lite"/>
    </source>
</evidence>
<dbReference type="CDD" id="cd17039">
    <property type="entry name" value="Ubl_ubiquitin_like"/>
    <property type="match status" value="1"/>
</dbReference>
<accession>A0A671V2I7</accession>
<organism evidence="3 4">
    <name type="scientific">Sparus aurata</name>
    <name type="common">Gilthead sea bream</name>
    <dbReference type="NCBI Taxonomy" id="8175"/>
    <lineage>
        <taxon>Eukaryota</taxon>
        <taxon>Metazoa</taxon>
        <taxon>Chordata</taxon>
        <taxon>Craniata</taxon>
        <taxon>Vertebrata</taxon>
        <taxon>Euteleostomi</taxon>
        <taxon>Actinopterygii</taxon>
        <taxon>Neopterygii</taxon>
        <taxon>Teleostei</taxon>
        <taxon>Neoteleostei</taxon>
        <taxon>Acanthomorphata</taxon>
        <taxon>Eupercaria</taxon>
        <taxon>Spariformes</taxon>
        <taxon>Sparidae</taxon>
        <taxon>Sparus</taxon>
    </lineage>
</organism>
<protein>
    <recommendedName>
        <fullName evidence="2">Ubiquitin-like domain-containing protein</fullName>
    </recommendedName>
</protein>
<evidence type="ECO:0000313" key="4">
    <source>
        <dbReference type="Proteomes" id="UP000472265"/>
    </source>
</evidence>